<name>A0A8T1N0Z5_CLOSI</name>
<proteinExistence type="predicted"/>
<dbReference type="Gene3D" id="2.60.40.10">
    <property type="entry name" value="Immunoglobulins"/>
    <property type="match status" value="1"/>
</dbReference>
<evidence type="ECO:0000313" key="2">
    <source>
        <dbReference type="EMBL" id="KAG5454691.1"/>
    </source>
</evidence>
<evidence type="ECO:0000313" key="3">
    <source>
        <dbReference type="Proteomes" id="UP000286415"/>
    </source>
</evidence>
<reference evidence="2 3" key="1">
    <citation type="journal article" date="2018" name="Biotechnol. Adv.">
        <title>Improved genomic resources and new bioinformatic workflow for the carcinogenic parasite Clonorchis sinensis: Biotechnological implications.</title>
        <authorList>
            <person name="Wang D."/>
            <person name="Korhonen P.K."/>
            <person name="Gasser R.B."/>
            <person name="Young N.D."/>
        </authorList>
    </citation>
    <scope>NUCLEOTIDE SEQUENCE [LARGE SCALE GENOMIC DNA]</scope>
    <source>
        <strain evidence="2">Cs-k2</strain>
    </source>
</reference>
<keyword evidence="3" id="KW-1185">Reference proteome</keyword>
<dbReference type="InterPro" id="IPR003961">
    <property type="entry name" value="FN3_dom"/>
</dbReference>
<gene>
    <name evidence="2" type="ORF">CSKR_104938</name>
</gene>
<comment type="caution">
    <text evidence="2">The sequence shown here is derived from an EMBL/GenBank/DDBJ whole genome shotgun (WGS) entry which is preliminary data.</text>
</comment>
<dbReference type="SMART" id="SM00060">
    <property type="entry name" value="FN3"/>
    <property type="match status" value="8"/>
</dbReference>
<feature type="domain" description="Fibronectin type-III" evidence="1">
    <location>
        <begin position="667"/>
        <end position="757"/>
    </location>
</feature>
<accession>A0A8T1N0Z5</accession>
<dbReference type="AlphaFoldDB" id="A0A8T1N0Z5"/>
<dbReference type="SUPFAM" id="SSF49265">
    <property type="entry name" value="Fibronectin type III"/>
    <property type="match status" value="3"/>
</dbReference>
<dbReference type="Proteomes" id="UP000286415">
    <property type="component" value="Unassembled WGS sequence"/>
</dbReference>
<reference evidence="2 3" key="2">
    <citation type="journal article" date="2021" name="Genomics">
        <title>High-quality reference genome for Clonorchis sinensis.</title>
        <authorList>
            <person name="Young N.D."/>
            <person name="Stroehlein A.J."/>
            <person name="Kinkar L."/>
            <person name="Wang T."/>
            <person name="Sohn W.M."/>
            <person name="Chang B.C.H."/>
            <person name="Kaur P."/>
            <person name="Weisz D."/>
            <person name="Dudchenko O."/>
            <person name="Aiden E.L."/>
            <person name="Korhonen P.K."/>
            <person name="Gasser R.B."/>
        </authorList>
    </citation>
    <scope>NUCLEOTIDE SEQUENCE [LARGE SCALE GENOMIC DNA]</scope>
    <source>
        <strain evidence="2">Cs-k2</strain>
    </source>
</reference>
<dbReference type="CDD" id="cd00063">
    <property type="entry name" value="FN3"/>
    <property type="match status" value="1"/>
</dbReference>
<dbReference type="EMBL" id="NIRI02000005">
    <property type="protein sequence ID" value="KAG5454691.1"/>
    <property type="molecule type" value="Genomic_DNA"/>
</dbReference>
<dbReference type="PROSITE" id="PS50853">
    <property type="entry name" value="FN3"/>
    <property type="match status" value="2"/>
</dbReference>
<protein>
    <recommendedName>
        <fullName evidence="1">Fibronectin type-III domain-containing protein</fullName>
    </recommendedName>
</protein>
<dbReference type="OrthoDB" id="10457507at2759"/>
<organism evidence="2 3">
    <name type="scientific">Clonorchis sinensis</name>
    <name type="common">Chinese liver fluke</name>
    <dbReference type="NCBI Taxonomy" id="79923"/>
    <lineage>
        <taxon>Eukaryota</taxon>
        <taxon>Metazoa</taxon>
        <taxon>Spiralia</taxon>
        <taxon>Lophotrochozoa</taxon>
        <taxon>Platyhelminthes</taxon>
        <taxon>Trematoda</taxon>
        <taxon>Digenea</taxon>
        <taxon>Opisthorchiida</taxon>
        <taxon>Opisthorchiata</taxon>
        <taxon>Opisthorchiidae</taxon>
        <taxon>Clonorchis</taxon>
    </lineage>
</organism>
<feature type="domain" description="Fibronectin type-III" evidence="1">
    <location>
        <begin position="118"/>
        <end position="209"/>
    </location>
</feature>
<sequence>MNQTTSHYILAPASPTNVTLDPKSSFGFTRLSWDYTSSCPITRFHITVETKSKPLLLTASKKEIFLPSLPKCAKFTTVVFASNLYGNGLQSKPLEVFSPDAHFIAASFCFRLIAVPVPPSSVRVTTVANSSTVSVTWRDNPDCDIDGYLVRIYAKDWSLVKMLETTNQQANILDVPTCVPLVVGVQGHNRAGNGSESRSAEFIIQSVPAIPKAVRVTSTSEPQAVDVTWQYESLCNAHIFRIDLHTTSGLSFKPLESRGRRRRITDLPTCVNMYASVRGRNEFGFGMQKESSEFVIQAVPGPTSNIQVDTVGNAPQVTAKWSYEDACDVVEFSVNVYDSSKNSLKSLQTPNKSVDIPDLPQCVNLTVGVQGRNALGLGLETKGSEFSILAVPGPTSNIQVDTVGNAPQVTAKWSYEDACDVVEFSVNVYDSSKNSLKSLQTPNKSVDIPDLPQCVNLTVGVQGRNALGLGLETKGSEFSILAVPGPTSNIQVDTVGNAPQVTAKWSYEDACDVVEFSVNVYDSSKNSLKSLQTPNKSVDIPDLPQCVNLTVGVQGRNALGLGLETKGSEFSILAAPGLIQNIQVDTLESASQVTAYWSYEAACDVVDFSVNVYDVKENSLKSMRTATRSIEIFEIPQCVDLRVGVQGRNAQGLGPETKSSIFFIPAAPKAPDWIDVTLESGVTVLWEQESACLADRFVVAVYNSTATISNITVDGNEYEVRLPDLPQNMSLFIGIRGYNSFGAGPEINSTVFTIPKDPAASIHRHVSLLRNTSQETTVMTTMVPETSTSRQRSMHEDHSIAQSQEPGLLNDIPEGVSSCDSGTTDGCIQSEYQSDQQVVNQVDRTFSDGPVEPPSSVTLELSSCKALVTVTWTHKTAKEFTVTFYSGVHATKEERTQSNSMTFTNLPQDLPLRVGVVAHEDNRMSAEATSAELYLPSCEKLLIFASFRNAFMQLLPRSPRAINI</sequence>
<dbReference type="InterPro" id="IPR013783">
    <property type="entry name" value="Ig-like_fold"/>
</dbReference>
<evidence type="ECO:0000259" key="1">
    <source>
        <dbReference type="PROSITE" id="PS50853"/>
    </source>
</evidence>
<dbReference type="InterPro" id="IPR036116">
    <property type="entry name" value="FN3_sf"/>
</dbReference>